<feature type="transmembrane region" description="Helical" evidence="7">
    <location>
        <begin position="20"/>
        <end position="53"/>
    </location>
</feature>
<dbReference type="PANTHER" id="PTHR43711">
    <property type="entry name" value="TWO-COMPONENT HISTIDINE KINASE"/>
    <property type="match status" value="1"/>
</dbReference>
<dbReference type="Gene3D" id="3.30.565.10">
    <property type="entry name" value="Histidine kinase-like ATPase, C-terminal domain"/>
    <property type="match status" value="1"/>
</dbReference>
<dbReference type="SMART" id="SM00388">
    <property type="entry name" value="HisKA"/>
    <property type="match status" value="1"/>
</dbReference>
<protein>
    <recommendedName>
        <fullName evidence="2">histidine kinase</fullName>
        <ecNumber evidence="2">2.7.13.3</ecNumber>
    </recommendedName>
</protein>
<dbReference type="InterPro" id="IPR004358">
    <property type="entry name" value="Sig_transdc_His_kin-like_C"/>
</dbReference>
<feature type="transmembrane region" description="Helical" evidence="7">
    <location>
        <begin position="65"/>
        <end position="87"/>
    </location>
</feature>
<dbReference type="EC" id="2.7.13.3" evidence="2"/>
<keyword evidence="7" id="KW-1133">Transmembrane helix</keyword>
<keyword evidence="3" id="KW-0597">Phosphoprotein</keyword>
<name>A0A7W8GHT3_9DEIO</name>
<keyword evidence="5 9" id="KW-0418">Kinase</keyword>
<keyword evidence="7" id="KW-0812">Transmembrane</keyword>
<keyword evidence="10" id="KW-1185">Reference proteome</keyword>
<dbReference type="InterPro" id="IPR036890">
    <property type="entry name" value="HATPase_C_sf"/>
</dbReference>
<evidence type="ECO:0000256" key="4">
    <source>
        <dbReference type="ARBA" id="ARBA00022679"/>
    </source>
</evidence>
<feature type="transmembrane region" description="Helical" evidence="7">
    <location>
        <begin position="93"/>
        <end position="111"/>
    </location>
</feature>
<evidence type="ECO:0000256" key="5">
    <source>
        <dbReference type="ARBA" id="ARBA00022777"/>
    </source>
</evidence>
<comment type="caution">
    <text evidence="9">The sequence shown here is derived from an EMBL/GenBank/DDBJ whole genome shotgun (WGS) entry which is preliminary data.</text>
</comment>
<dbReference type="AlphaFoldDB" id="A0A7W8GHT3"/>
<reference evidence="9 10" key="1">
    <citation type="submission" date="2020-08" db="EMBL/GenBank/DDBJ databases">
        <title>Genomic Encyclopedia of Type Strains, Phase IV (KMG-IV): sequencing the most valuable type-strain genomes for metagenomic binning, comparative biology and taxonomic classification.</title>
        <authorList>
            <person name="Goeker M."/>
        </authorList>
    </citation>
    <scope>NUCLEOTIDE SEQUENCE [LARGE SCALE GENOMIC DNA]</scope>
    <source>
        <strain evidence="9 10">DSM 101791</strain>
    </source>
</reference>
<evidence type="ECO:0000313" key="10">
    <source>
        <dbReference type="Proteomes" id="UP000525389"/>
    </source>
</evidence>
<dbReference type="Proteomes" id="UP000525389">
    <property type="component" value="Unassembled WGS sequence"/>
</dbReference>
<evidence type="ECO:0000256" key="6">
    <source>
        <dbReference type="ARBA" id="ARBA00023012"/>
    </source>
</evidence>
<dbReference type="SUPFAM" id="SSF47384">
    <property type="entry name" value="Homodimeric domain of signal transducing histidine kinase"/>
    <property type="match status" value="1"/>
</dbReference>
<dbReference type="GO" id="GO:0000155">
    <property type="term" value="F:phosphorelay sensor kinase activity"/>
    <property type="evidence" value="ECO:0007669"/>
    <property type="project" value="InterPro"/>
</dbReference>
<dbReference type="Pfam" id="PF02518">
    <property type="entry name" value="HATPase_c"/>
    <property type="match status" value="1"/>
</dbReference>
<dbReference type="SUPFAM" id="SSF55874">
    <property type="entry name" value="ATPase domain of HSP90 chaperone/DNA topoisomerase II/histidine kinase"/>
    <property type="match status" value="1"/>
</dbReference>
<dbReference type="InterPro" id="IPR036097">
    <property type="entry name" value="HisK_dim/P_sf"/>
</dbReference>
<keyword evidence="4" id="KW-0808">Transferase</keyword>
<comment type="catalytic activity">
    <reaction evidence="1">
        <text>ATP + protein L-histidine = ADP + protein N-phospho-L-histidine.</text>
        <dbReference type="EC" id="2.7.13.3"/>
    </reaction>
</comment>
<dbReference type="InterPro" id="IPR050736">
    <property type="entry name" value="Sensor_HK_Regulatory"/>
</dbReference>
<dbReference type="PANTHER" id="PTHR43711:SF28">
    <property type="entry name" value="SENSOR HISTIDINE KINASE YXDK"/>
    <property type="match status" value="1"/>
</dbReference>
<dbReference type="EMBL" id="JACHFN010000017">
    <property type="protein sequence ID" value="MBB5235899.1"/>
    <property type="molecule type" value="Genomic_DNA"/>
</dbReference>
<dbReference type="SMART" id="SM00387">
    <property type="entry name" value="HATPase_c"/>
    <property type="match status" value="1"/>
</dbReference>
<evidence type="ECO:0000256" key="2">
    <source>
        <dbReference type="ARBA" id="ARBA00012438"/>
    </source>
</evidence>
<dbReference type="RefSeq" id="WP_184031506.1">
    <property type="nucleotide sequence ID" value="NZ_JACHFN010000017.1"/>
</dbReference>
<dbReference type="InterPro" id="IPR003661">
    <property type="entry name" value="HisK_dim/P_dom"/>
</dbReference>
<evidence type="ECO:0000313" key="9">
    <source>
        <dbReference type="EMBL" id="MBB5235899.1"/>
    </source>
</evidence>
<keyword evidence="7" id="KW-0472">Membrane</keyword>
<proteinExistence type="predicted"/>
<dbReference type="PRINTS" id="PR00344">
    <property type="entry name" value="BCTRLSENSOR"/>
</dbReference>
<evidence type="ECO:0000259" key="8">
    <source>
        <dbReference type="PROSITE" id="PS50109"/>
    </source>
</evidence>
<organism evidence="9 10">
    <name type="scientific">Deinococcus budaensis</name>
    <dbReference type="NCBI Taxonomy" id="1665626"/>
    <lineage>
        <taxon>Bacteria</taxon>
        <taxon>Thermotogati</taxon>
        <taxon>Deinococcota</taxon>
        <taxon>Deinococci</taxon>
        <taxon>Deinococcales</taxon>
        <taxon>Deinococcaceae</taxon>
        <taxon>Deinococcus</taxon>
    </lineage>
</organism>
<dbReference type="CDD" id="cd00075">
    <property type="entry name" value="HATPase"/>
    <property type="match status" value="1"/>
</dbReference>
<keyword evidence="6" id="KW-0902">Two-component regulatory system</keyword>
<dbReference type="InterPro" id="IPR005467">
    <property type="entry name" value="His_kinase_dom"/>
</dbReference>
<gene>
    <name evidence="9" type="ORF">HNQ09_003363</name>
</gene>
<dbReference type="Gene3D" id="1.10.287.130">
    <property type="match status" value="1"/>
</dbReference>
<feature type="domain" description="Histidine kinase" evidence="8">
    <location>
        <begin position="294"/>
        <end position="507"/>
    </location>
</feature>
<evidence type="ECO:0000256" key="7">
    <source>
        <dbReference type="SAM" id="Phobius"/>
    </source>
</evidence>
<accession>A0A7W8GHT3</accession>
<dbReference type="PROSITE" id="PS50109">
    <property type="entry name" value="HIS_KIN"/>
    <property type="match status" value="1"/>
</dbReference>
<dbReference type="InterPro" id="IPR003594">
    <property type="entry name" value="HATPase_dom"/>
</dbReference>
<evidence type="ECO:0000256" key="3">
    <source>
        <dbReference type="ARBA" id="ARBA00022553"/>
    </source>
</evidence>
<evidence type="ECO:0000256" key="1">
    <source>
        <dbReference type="ARBA" id="ARBA00000085"/>
    </source>
</evidence>
<sequence>MAGFLSFSVPSPSPGLSLPLFWGVTLALLALIVLLDIFVPAVVVGTLLSVPVALAALGATRRMTLALVGLCVGANVLAGVLNGLWYGLSAPDLANRAVSIVTVVLVGLLTLRAREASRRAARLLEDERQLRRERALRRLAEDMGGPLGQAEFVERAAAALQRLTGAASVEIGALDRAILRAPHARVDAAGLPEPERAPSRLGSRLPLSYLAHPAGTGAVWAEEDGASVLGRLHRPGEGDLLLILTRPTAPLSLTAEAAGLLQPMLERTALLDDLRDGRARLAERGELLRDLVYAFSHDLRTPLLANAINMRAALRGAYGDLPGPYLETLRNGLSANESLLALADQLLLVAKYESEEAQEEDAQPVNLRELTLGVLRELAPHLTERDLTLEQNLEGVRVEGWRHDLRRAVQNLLDNAVKFSPPGGTVRVGLCEQDGEARLTVQDEGPGVPATRQPRLFQRFRSGGAGGGTGLGLYLTRRIAEAHGGGVSYTRTASARSLFTLTLPLHPARTDHA</sequence>